<evidence type="ECO:0000256" key="4">
    <source>
        <dbReference type="PROSITE-ProRule" id="PRU00335"/>
    </source>
</evidence>
<evidence type="ECO:0000256" key="5">
    <source>
        <dbReference type="SAM" id="MobiDB-lite"/>
    </source>
</evidence>
<dbReference type="Gene3D" id="1.10.357.10">
    <property type="entry name" value="Tetracycline Repressor, domain 2"/>
    <property type="match status" value="1"/>
</dbReference>
<accession>A0ABX2JXB1</accession>
<proteinExistence type="predicted"/>
<feature type="DNA-binding region" description="H-T-H motif" evidence="4">
    <location>
        <begin position="42"/>
        <end position="61"/>
    </location>
</feature>
<keyword evidence="3" id="KW-0804">Transcription</keyword>
<dbReference type="SUPFAM" id="SSF46689">
    <property type="entry name" value="Homeodomain-like"/>
    <property type="match status" value="1"/>
</dbReference>
<dbReference type="PANTHER" id="PTHR47506:SF1">
    <property type="entry name" value="HTH-TYPE TRANSCRIPTIONAL REGULATOR YJDC"/>
    <property type="match status" value="1"/>
</dbReference>
<keyword evidence="1" id="KW-0805">Transcription regulation</keyword>
<dbReference type="InterPro" id="IPR036271">
    <property type="entry name" value="Tet_transcr_reg_TetR-rel_C_sf"/>
</dbReference>
<organism evidence="7 8">
    <name type="scientific">Mycolicibacterium sphagni</name>
    <dbReference type="NCBI Taxonomy" id="1786"/>
    <lineage>
        <taxon>Bacteria</taxon>
        <taxon>Bacillati</taxon>
        <taxon>Actinomycetota</taxon>
        <taxon>Actinomycetes</taxon>
        <taxon>Mycobacteriales</taxon>
        <taxon>Mycobacteriaceae</taxon>
        <taxon>Mycolicibacterium</taxon>
    </lineage>
</organism>
<dbReference type="RefSeq" id="WP_174400089.1">
    <property type="nucleotide sequence ID" value="NZ_VBSB01000015.1"/>
</dbReference>
<dbReference type="InterPro" id="IPR001647">
    <property type="entry name" value="HTH_TetR"/>
</dbReference>
<keyword evidence="2 4" id="KW-0238">DNA-binding</keyword>
<gene>
    <name evidence="7" type="ORF">FEG63_22825</name>
</gene>
<name>A0ABX2JXB1_9MYCO</name>
<dbReference type="SUPFAM" id="SSF48498">
    <property type="entry name" value="Tetracyclin repressor-like, C-terminal domain"/>
    <property type="match status" value="1"/>
</dbReference>
<sequence>MSQGSHSENPKLPATQRGRRSRAAIVDAAASMIYQRGVGATSLDDVLAEAGCGKSQLYHYFDGKSDLVQAVIERQLEMILAAQPEIELVDSWAGLRRWADQIIAAHSVPGGPFACPLGSIAAELKNDAAFVPSLDRAFSRWEQFLSDGLQKMHDRGQLRRSAQPQRLARSLMAALQGGMLLARIHGDVKILQDSVDSALAGVRSKAAPKH</sequence>
<evidence type="ECO:0000313" key="7">
    <source>
        <dbReference type="EMBL" id="NTY62376.1"/>
    </source>
</evidence>
<evidence type="ECO:0000256" key="2">
    <source>
        <dbReference type="ARBA" id="ARBA00023125"/>
    </source>
</evidence>
<dbReference type="PRINTS" id="PR00455">
    <property type="entry name" value="HTHTETR"/>
</dbReference>
<feature type="domain" description="HTH tetR-type" evidence="6">
    <location>
        <begin position="19"/>
        <end position="79"/>
    </location>
</feature>
<dbReference type="InterPro" id="IPR011075">
    <property type="entry name" value="TetR_C"/>
</dbReference>
<comment type="caution">
    <text evidence="7">The sequence shown here is derived from an EMBL/GenBank/DDBJ whole genome shotgun (WGS) entry which is preliminary data.</text>
</comment>
<evidence type="ECO:0000313" key="8">
    <source>
        <dbReference type="Proteomes" id="UP000708347"/>
    </source>
</evidence>
<dbReference type="PROSITE" id="PS50977">
    <property type="entry name" value="HTH_TETR_2"/>
    <property type="match status" value="1"/>
</dbReference>
<evidence type="ECO:0000256" key="1">
    <source>
        <dbReference type="ARBA" id="ARBA00023015"/>
    </source>
</evidence>
<dbReference type="InterPro" id="IPR009057">
    <property type="entry name" value="Homeodomain-like_sf"/>
</dbReference>
<reference evidence="7 8" key="1">
    <citation type="submission" date="2019-05" db="EMBL/GenBank/DDBJ databases">
        <title>Mycolicibacterium sphagni ENV482 genome assembly.</title>
        <authorList>
            <person name="Chen W."/>
            <person name="Faulkner N.W."/>
            <person name="Hyman M.R."/>
        </authorList>
    </citation>
    <scope>NUCLEOTIDE SEQUENCE [LARGE SCALE GENOMIC DNA]</scope>
    <source>
        <strain evidence="7 8">ENV482</strain>
    </source>
</reference>
<evidence type="ECO:0000259" key="6">
    <source>
        <dbReference type="PROSITE" id="PS50977"/>
    </source>
</evidence>
<dbReference type="Proteomes" id="UP000708347">
    <property type="component" value="Unassembled WGS sequence"/>
</dbReference>
<keyword evidence="8" id="KW-1185">Reference proteome</keyword>
<protein>
    <submittedName>
        <fullName evidence="7">TetR/AcrR family transcriptional regulator</fullName>
    </submittedName>
</protein>
<dbReference type="Pfam" id="PF00440">
    <property type="entry name" value="TetR_N"/>
    <property type="match status" value="1"/>
</dbReference>
<evidence type="ECO:0000256" key="3">
    <source>
        <dbReference type="ARBA" id="ARBA00023163"/>
    </source>
</evidence>
<dbReference type="Pfam" id="PF16925">
    <property type="entry name" value="TetR_C_13"/>
    <property type="match status" value="1"/>
</dbReference>
<feature type="region of interest" description="Disordered" evidence="5">
    <location>
        <begin position="1"/>
        <end position="20"/>
    </location>
</feature>
<dbReference type="EMBL" id="VBSB01000015">
    <property type="protein sequence ID" value="NTY62376.1"/>
    <property type="molecule type" value="Genomic_DNA"/>
</dbReference>
<dbReference type="PANTHER" id="PTHR47506">
    <property type="entry name" value="TRANSCRIPTIONAL REGULATORY PROTEIN"/>
    <property type="match status" value="1"/>
</dbReference>